<dbReference type="Gene3D" id="3.30.200.20">
    <property type="entry name" value="Phosphorylase Kinase, domain 1"/>
    <property type="match status" value="1"/>
</dbReference>
<dbReference type="FunFam" id="3.80.10.10:FF:000129">
    <property type="entry name" value="Leucine-rich repeat receptor-like kinase"/>
    <property type="match status" value="1"/>
</dbReference>
<dbReference type="EnsemblPlants" id="Bo9g140580.1">
    <property type="protein sequence ID" value="Bo9g140580.1"/>
    <property type="gene ID" value="Bo9g140580"/>
</dbReference>
<dbReference type="SUPFAM" id="SSF52058">
    <property type="entry name" value="L domain-like"/>
    <property type="match status" value="1"/>
</dbReference>
<dbReference type="GO" id="GO:0004674">
    <property type="term" value="F:protein serine/threonine kinase activity"/>
    <property type="evidence" value="ECO:0007669"/>
    <property type="project" value="UniProtKB-KW"/>
</dbReference>
<keyword evidence="13 15" id="KW-0472">Membrane</keyword>
<keyword evidence="3" id="KW-0597">Phosphoprotein</keyword>
<evidence type="ECO:0000256" key="5">
    <source>
        <dbReference type="ARBA" id="ARBA00022679"/>
    </source>
</evidence>
<dbReference type="AlphaFoldDB" id="A0A0D3ECU3"/>
<keyword evidence="4" id="KW-0433">Leucine-rich repeat</keyword>
<dbReference type="PANTHER" id="PTHR45631">
    <property type="entry name" value="OS07G0107800 PROTEIN-RELATED"/>
    <property type="match status" value="1"/>
</dbReference>
<name>A0A0D3ECU3_BRAOL</name>
<dbReference type="Pfam" id="PF12819">
    <property type="entry name" value="Malectin_like"/>
    <property type="match status" value="2"/>
</dbReference>
<feature type="signal peptide" evidence="16">
    <location>
        <begin position="1"/>
        <end position="22"/>
    </location>
</feature>
<protein>
    <recommendedName>
        <fullName evidence="17">Protein kinase domain-containing protein</fullName>
    </recommendedName>
</protein>
<dbReference type="Pfam" id="PF00069">
    <property type="entry name" value="Pkinase"/>
    <property type="match status" value="1"/>
</dbReference>
<dbReference type="GO" id="GO:0005524">
    <property type="term" value="F:ATP binding"/>
    <property type="evidence" value="ECO:0007669"/>
    <property type="project" value="UniProtKB-KW"/>
</dbReference>
<evidence type="ECO:0000256" key="1">
    <source>
        <dbReference type="ARBA" id="ARBA00004167"/>
    </source>
</evidence>
<dbReference type="InterPro" id="IPR024788">
    <property type="entry name" value="Malectin-like_Carb-bd_dom"/>
</dbReference>
<evidence type="ECO:0000256" key="15">
    <source>
        <dbReference type="SAM" id="Phobius"/>
    </source>
</evidence>
<keyword evidence="5" id="KW-0808">Transferase</keyword>
<keyword evidence="12 15" id="KW-1133">Transmembrane helix</keyword>
<dbReference type="SMART" id="SM00220">
    <property type="entry name" value="S_TKc"/>
    <property type="match status" value="1"/>
</dbReference>
<keyword evidence="2" id="KW-0723">Serine/threonine-protein kinase</keyword>
<evidence type="ECO:0000256" key="13">
    <source>
        <dbReference type="ARBA" id="ARBA00023136"/>
    </source>
</evidence>
<evidence type="ECO:0000256" key="9">
    <source>
        <dbReference type="ARBA" id="ARBA00022741"/>
    </source>
</evidence>
<dbReference type="PROSITE" id="PS00108">
    <property type="entry name" value="PROTEIN_KINASE_ST"/>
    <property type="match status" value="1"/>
</dbReference>
<evidence type="ECO:0000256" key="3">
    <source>
        <dbReference type="ARBA" id="ARBA00022553"/>
    </source>
</evidence>
<feature type="chain" id="PRO_5002260509" description="Protein kinase domain-containing protein" evidence="16">
    <location>
        <begin position="23"/>
        <end position="817"/>
    </location>
</feature>
<evidence type="ECO:0000256" key="8">
    <source>
        <dbReference type="ARBA" id="ARBA00022737"/>
    </source>
</evidence>
<dbReference type="InterPro" id="IPR032675">
    <property type="entry name" value="LRR_dom_sf"/>
</dbReference>
<dbReference type="eggNOG" id="ENOG502QQCZ">
    <property type="taxonomic scope" value="Eukaryota"/>
</dbReference>
<evidence type="ECO:0000256" key="11">
    <source>
        <dbReference type="ARBA" id="ARBA00022840"/>
    </source>
</evidence>
<dbReference type="SUPFAM" id="SSF56112">
    <property type="entry name" value="Protein kinase-like (PK-like)"/>
    <property type="match status" value="1"/>
</dbReference>
<evidence type="ECO:0000256" key="6">
    <source>
        <dbReference type="ARBA" id="ARBA00022692"/>
    </source>
</evidence>
<evidence type="ECO:0000256" key="12">
    <source>
        <dbReference type="ARBA" id="ARBA00022989"/>
    </source>
</evidence>
<evidence type="ECO:0000256" key="16">
    <source>
        <dbReference type="SAM" id="SignalP"/>
    </source>
</evidence>
<organism evidence="18 19">
    <name type="scientific">Brassica oleracea var. oleracea</name>
    <dbReference type="NCBI Taxonomy" id="109376"/>
    <lineage>
        <taxon>Eukaryota</taxon>
        <taxon>Viridiplantae</taxon>
        <taxon>Streptophyta</taxon>
        <taxon>Embryophyta</taxon>
        <taxon>Tracheophyta</taxon>
        <taxon>Spermatophyta</taxon>
        <taxon>Magnoliopsida</taxon>
        <taxon>eudicotyledons</taxon>
        <taxon>Gunneridae</taxon>
        <taxon>Pentapetalae</taxon>
        <taxon>rosids</taxon>
        <taxon>malvids</taxon>
        <taxon>Brassicales</taxon>
        <taxon>Brassicaceae</taxon>
        <taxon>Brassiceae</taxon>
        <taxon>Brassica</taxon>
    </lineage>
</organism>
<keyword evidence="10" id="KW-0418">Kinase</keyword>
<sequence length="817" mass="90947">MDSSLGLRLVTITLAFIHIGHAQDQKGFISLDCGLPANELSPYSETYTRLSFSSDENFIQSGKIGRIQANRESKFGKPYRTLRYFPNGTRNGYNLSVEKGRNHLIRAYFIYANYDGFDINPMFDLYLGPNLWDTIDLQGQVNGTRAEMLHIPISNSLQICLVKTGTTTPFISTLEIQPMGNDSYITDSGSLKLFFRGDILISTTLQVNNSNNYSPPKAALTTAATSTNAYAPLTIKWNSSNVFSQYYLYTHFAEIQELQTNDTREFNLNWNGNHYYDLLVPPKFKVFTVFSESGGSCKGGECSFQLTRTNRSTLPPLVNALEVFTVIHFPQPETNETDVFAVQNIKTTYGISRISWQGDPCVPQQFIWDGLSCSNTDMATPPRITHLNLSSSGLTGNITDGIQNLTLLETLDLSNNNLIGEVPEFLGNMKSLVFINISMNNLSGLIPQALQRKGLELFCQRNPRLCLSGSCLPAKPKPFPVATFASVASVAIIIAVLVLTFVVRKKKPSIVGAQQRPPSISSAVNVTYANSPVSSIQTNKRSLTYSEVINMTNNFQRVVGEGGFGIVYHGYCNEGDHLALIYEFVPNGDLRQHMSGKGGRSIINWGIRLRIAVEAASGLEYLHIGCIPPMVHRDVKTTNILLDEQFKAKLADFGLSRSFPVVDESHVSTMVAGTPGYLDPEYYRTNRLTEKSDVYSFGIVLLEMITNQPVIDQSREKSHITEWAGFEVNSGDIRSIMDPNLQEDYDSDSAWRTFDLAMSCANPSSKRRPSMFQVVVELKECLASEKSSRNMSRGIMDSHRSDEVTVLVDTEMFLVAR</sequence>
<reference evidence="18 19" key="1">
    <citation type="journal article" date="2014" name="Genome Biol.">
        <title>Transcriptome and methylome profiling reveals relics of genome dominance in the mesopolyploid Brassica oleracea.</title>
        <authorList>
            <person name="Parkin I.A."/>
            <person name="Koh C."/>
            <person name="Tang H."/>
            <person name="Robinson S.J."/>
            <person name="Kagale S."/>
            <person name="Clarke W.E."/>
            <person name="Town C.D."/>
            <person name="Nixon J."/>
            <person name="Krishnakumar V."/>
            <person name="Bidwell S.L."/>
            <person name="Denoeud F."/>
            <person name="Belcram H."/>
            <person name="Links M.G."/>
            <person name="Just J."/>
            <person name="Clarke C."/>
            <person name="Bender T."/>
            <person name="Huebert T."/>
            <person name="Mason A.S."/>
            <person name="Pires J.C."/>
            <person name="Barker G."/>
            <person name="Moore J."/>
            <person name="Walley P.G."/>
            <person name="Manoli S."/>
            <person name="Batley J."/>
            <person name="Edwards D."/>
            <person name="Nelson M.N."/>
            <person name="Wang X."/>
            <person name="Paterson A.H."/>
            <person name="King G."/>
            <person name="Bancroft I."/>
            <person name="Chalhoub B."/>
            <person name="Sharpe A.G."/>
        </authorList>
    </citation>
    <scope>NUCLEOTIDE SEQUENCE</scope>
    <source>
        <strain evidence="18 19">cv. TO1000</strain>
    </source>
</reference>
<dbReference type="InterPro" id="IPR000719">
    <property type="entry name" value="Prot_kinase_dom"/>
</dbReference>
<dbReference type="Gene3D" id="3.80.10.10">
    <property type="entry name" value="Ribonuclease Inhibitor"/>
    <property type="match status" value="1"/>
</dbReference>
<proteinExistence type="predicted"/>
<evidence type="ECO:0000256" key="7">
    <source>
        <dbReference type="ARBA" id="ARBA00022729"/>
    </source>
</evidence>
<dbReference type="OMA" id="MDSHRSD"/>
<evidence type="ECO:0000313" key="19">
    <source>
        <dbReference type="Proteomes" id="UP000032141"/>
    </source>
</evidence>
<keyword evidence="7 16" id="KW-0732">Signal</keyword>
<evidence type="ECO:0000313" key="18">
    <source>
        <dbReference type="EnsemblPlants" id="Bo9g140580.1"/>
    </source>
</evidence>
<feature type="transmembrane region" description="Helical" evidence="15">
    <location>
        <begin position="481"/>
        <end position="503"/>
    </location>
</feature>
<dbReference type="GO" id="GO:0016020">
    <property type="term" value="C:membrane"/>
    <property type="evidence" value="ECO:0007669"/>
    <property type="project" value="UniProtKB-SubCell"/>
</dbReference>
<evidence type="ECO:0000259" key="17">
    <source>
        <dbReference type="PROSITE" id="PS50011"/>
    </source>
</evidence>
<dbReference type="Gramene" id="Bo9g140580.1">
    <property type="protein sequence ID" value="Bo9g140580.1"/>
    <property type="gene ID" value="Bo9g140580"/>
</dbReference>
<keyword evidence="19" id="KW-1185">Reference proteome</keyword>
<keyword evidence="9" id="KW-0547">Nucleotide-binding</keyword>
<evidence type="ECO:0000256" key="10">
    <source>
        <dbReference type="ARBA" id="ARBA00022777"/>
    </source>
</evidence>
<dbReference type="InterPro" id="IPR008271">
    <property type="entry name" value="Ser/Thr_kinase_AS"/>
</dbReference>
<reference evidence="18" key="2">
    <citation type="submission" date="2015-03" db="UniProtKB">
        <authorList>
            <consortium name="EnsemblPlants"/>
        </authorList>
    </citation>
    <scope>IDENTIFICATION</scope>
</reference>
<dbReference type="FunFam" id="1.10.510.10:FF:000146">
    <property type="entry name" value="LRR receptor-like serine/threonine-protein kinase IOS1"/>
    <property type="match status" value="1"/>
</dbReference>
<keyword evidence="8" id="KW-0677">Repeat</keyword>
<dbReference type="InterPro" id="IPR011009">
    <property type="entry name" value="Kinase-like_dom_sf"/>
</dbReference>
<evidence type="ECO:0000256" key="4">
    <source>
        <dbReference type="ARBA" id="ARBA00022614"/>
    </source>
</evidence>
<dbReference type="PROSITE" id="PS50011">
    <property type="entry name" value="PROTEIN_KINASE_DOM"/>
    <property type="match status" value="1"/>
</dbReference>
<comment type="subcellular location">
    <subcellularLocation>
        <location evidence="1">Membrane</location>
        <topology evidence="1">Single-pass membrane protein</topology>
    </subcellularLocation>
</comment>
<keyword evidence="6 15" id="KW-0812">Transmembrane</keyword>
<dbReference type="Proteomes" id="UP000032141">
    <property type="component" value="Chromosome C9"/>
</dbReference>
<dbReference type="InterPro" id="IPR001611">
    <property type="entry name" value="Leu-rich_rpt"/>
</dbReference>
<keyword evidence="14" id="KW-0675">Receptor</keyword>
<evidence type="ECO:0000256" key="2">
    <source>
        <dbReference type="ARBA" id="ARBA00022527"/>
    </source>
</evidence>
<evidence type="ECO:0000256" key="14">
    <source>
        <dbReference type="ARBA" id="ARBA00023170"/>
    </source>
</evidence>
<dbReference type="Pfam" id="PF00560">
    <property type="entry name" value="LRR_1"/>
    <property type="match status" value="2"/>
</dbReference>
<dbReference type="Gene3D" id="1.10.510.10">
    <property type="entry name" value="Transferase(Phosphotransferase) domain 1"/>
    <property type="match status" value="1"/>
</dbReference>
<keyword evidence="11" id="KW-0067">ATP-binding</keyword>
<dbReference type="HOGENOM" id="CLU_000288_41_1_1"/>
<feature type="domain" description="Protein kinase" evidence="17">
    <location>
        <begin position="496"/>
        <end position="782"/>
    </location>
</feature>
<accession>A0A0D3ECU3</accession>
<dbReference type="PANTHER" id="PTHR45631:SF133">
    <property type="entry name" value="PROTEIN KINASE DOMAIN-CONTAINING PROTEIN"/>
    <property type="match status" value="1"/>
</dbReference>